<reference evidence="11" key="1">
    <citation type="submission" date="2025-08" db="UniProtKB">
        <authorList>
            <consortium name="RefSeq"/>
        </authorList>
    </citation>
    <scope>IDENTIFICATION</scope>
    <source>
        <tissue evidence="11">Muscle</tissue>
    </source>
</reference>
<dbReference type="InterPro" id="IPR037519">
    <property type="entry name" value="LITAF_fam"/>
</dbReference>
<proteinExistence type="inferred from homology"/>
<dbReference type="Pfam" id="PF10601">
    <property type="entry name" value="zf-LITAF-like"/>
    <property type="match status" value="1"/>
</dbReference>
<feature type="domain" description="LITAF" evidence="9">
    <location>
        <begin position="82"/>
        <end position="167"/>
    </location>
</feature>
<evidence type="ECO:0000256" key="8">
    <source>
        <dbReference type="SAM" id="MobiDB-lite"/>
    </source>
</evidence>
<feature type="region of interest" description="Disordered" evidence="8">
    <location>
        <begin position="42"/>
        <end position="65"/>
    </location>
</feature>
<evidence type="ECO:0000256" key="5">
    <source>
        <dbReference type="ARBA" id="ARBA00022723"/>
    </source>
</evidence>
<evidence type="ECO:0000256" key="7">
    <source>
        <dbReference type="ARBA" id="ARBA00023136"/>
    </source>
</evidence>
<protein>
    <submittedName>
        <fullName evidence="11">Cell death-inducing p53-target protein 1-like</fullName>
    </submittedName>
</protein>
<dbReference type="RefSeq" id="XP_013787850.1">
    <property type="nucleotide sequence ID" value="XM_013932396.2"/>
</dbReference>
<evidence type="ECO:0000256" key="4">
    <source>
        <dbReference type="ARBA" id="ARBA00005975"/>
    </source>
</evidence>
<keyword evidence="6" id="KW-0862">Zinc</keyword>
<dbReference type="PANTHER" id="PTHR23292:SF6">
    <property type="entry name" value="FI16602P1-RELATED"/>
    <property type="match status" value="1"/>
</dbReference>
<keyword evidence="10" id="KW-1185">Reference proteome</keyword>
<evidence type="ECO:0000256" key="6">
    <source>
        <dbReference type="ARBA" id="ARBA00022833"/>
    </source>
</evidence>
<dbReference type="PROSITE" id="PS51837">
    <property type="entry name" value="LITAF"/>
    <property type="match status" value="1"/>
</dbReference>
<dbReference type="InterPro" id="IPR006629">
    <property type="entry name" value="LITAF"/>
</dbReference>
<keyword evidence="5" id="KW-0479">Metal-binding</keyword>
<keyword evidence="7" id="KW-0472">Membrane</keyword>
<dbReference type="PANTHER" id="PTHR23292">
    <property type="entry name" value="LIPOPOLYSACCHARIDE-INDUCED TUMOR NECROSIS FACTOR-ALPHA FACTOR"/>
    <property type="match status" value="1"/>
</dbReference>
<sequence length="174" mass="18764">MEQGLKDFPESSTQYKLLMENQNPVASCPQLIPQSPEEGIVGDFSHSSWQNQPPPQYSGPSLSPNISQPMSANTTTVVCHQITAQQPTPIATRFGIAPVQTRCLECGNVIMTSISRKVGCAACCWSFWLCLFGVTCPIFWVPCVTDTCKSTVHRCPACGSKIGTHTGPCCCGCC</sequence>
<organism evidence="10 11">
    <name type="scientific">Limulus polyphemus</name>
    <name type="common">Atlantic horseshoe crab</name>
    <dbReference type="NCBI Taxonomy" id="6850"/>
    <lineage>
        <taxon>Eukaryota</taxon>
        <taxon>Metazoa</taxon>
        <taxon>Ecdysozoa</taxon>
        <taxon>Arthropoda</taxon>
        <taxon>Chelicerata</taxon>
        <taxon>Merostomata</taxon>
        <taxon>Xiphosura</taxon>
        <taxon>Limulidae</taxon>
        <taxon>Limulus</taxon>
    </lineage>
</organism>
<dbReference type="SMART" id="SM00714">
    <property type="entry name" value="LITAF"/>
    <property type="match status" value="1"/>
</dbReference>
<evidence type="ECO:0000256" key="1">
    <source>
        <dbReference type="ARBA" id="ARBA00004414"/>
    </source>
</evidence>
<accession>A0ABM1BSK3</accession>
<comment type="subcellular location">
    <subcellularLocation>
        <location evidence="2">Endosome membrane</location>
        <topology evidence="2">Peripheral membrane protein</topology>
    </subcellularLocation>
    <subcellularLocation>
        <location evidence="1">Late endosome membrane</location>
    </subcellularLocation>
    <subcellularLocation>
        <location evidence="3">Lysosome membrane</location>
        <topology evidence="3">Peripheral membrane protein</topology>
        <orientation evidence="3">Cytoplasmic side</orientation>
    </subcellularLocation>
</comment>
<evidence type="ECO:0000313" key="10">
    <source>
        <dbReference type="Proteomes" id="UP000694941"/>
    </source>
</evidence>
<dbReference type="GeneID" id="106471773"/>
<comment type="similarity">
    <text evidence="4">Belongs to the CDIP1/LITAF family.</text>
</comment>
<evidence type="ECO:0000256" key="3">
    <source>
        <dbReference type="ARBA" id="ARBA00004630"/>
    </source>
</evidence>
<dbReference type="Proteomes" id="UP000694941">
    <property type="component" value="Unplaced"/>
</dbReference>
<evidence type="ECO:0000256" key="2">
    <source>
        <dbReference type="ARBA" id="ARBA00004481"/>
    </source>
</evidence>
<gene>
    <name evidence="11" type="primary">LOC106471773</name>
</gene>
<evidence type="ECO:0000313" key="11">
    <source>
        <dbReference type="RefSeq" id="XP_013787850.1"/>
    </source>
</evidence>
<evidence type="ECO:0000259" key="9">
    <source>
        <dbReference type="PROSITE" id="PS51837"/>
    </source>
</evidence>
<name>A0ABM1BSK3_LIMPO</name>